<dbReference type="AlphaFoldDB" id="A0A1J8Q0K3"/>
<proteinExistence type="predicted"/>
<comment type="caution">
    <text evidence="1">The sequence shown here is derived from an EMBL/GenBank/DDBJ whole genome shotgun (WGS) entry which is preliminary data.</text>
</comment>
<name>A0A1J8Q0K3_9AGAM</name>
<evidence type="ECO:0000313" key="1">
    <source>
        <dbReference type="EMBL" id="OJA14605.1"/>
    </source>
</evidence>
<gene>
    <name evidence="1" type="ORF">AZE42_07961</name>
</gene>
<reference evidence="1 2" key="1">
    <citation type="submission" date="2016-03" db="EMBL/GenBank/DDBJ databases">
        <title>Comparative genomics of the ectomycorrhizal sister species Rhizopogon vinicolor and Rhizopogon vesiculosus (Basidiomycota: Boletales) reveals a divergence of the mating type B locus.</title>
        <authorList>
            <person name="Mujic A.B."/>
            <person name="Kuo A."/>
            <person name="Tritt A."/>
            <person name="Lipzen A."/>
            <person name="Chen C."/>
            <person name="Johnson J."/>
            <person name="Sharma A."/>
            <person name="Barry K."/>
            <person name="Grigoriev I.V."/>
            <person name="Spatafora J.W."/>
        </authorList>
    </citation>
    <scope>NUCLEOTIDE SEQUENCE [LARGE SCALE GENOMIC DNA]</scope>
    <source>
        <strain evidence="1 2">AM-OR11-056</strain>
    </source>
</reference>
<organism evidence="1 2">
    <name type="scientific">Rhizopogon vesiculosus</name>
    <dbReference type="NCBI Taxonomy" id="180088"/>
    <lineage>
        <taxon>Eukaryota</taxon>
        <taxon>Fungi</taxon>
        <taxon>Dikarya</taxon>
        <taxon>Basidiomycota</taxon>
        <taxon>Agaricomycotina</taxon>
        <taxon>Agaricomycetes</taxon>
        <taxon>Agaricomycetidae</taxon>
        <taxon>Boletales</taxon>
        <taxon>Suillineae</taxon>
        <taxon>Rhizopogonaceae</taxon>
        <taxon>Rhizopogon</taxon>
    </lineage>
</organism>
<protein>
    <submittedName>
        <fullName evidence="1">Uncharacterized protein</fullName>
    </submittedName>
</protein>
<dbReference type="Proteomes" id="UP000183567">
    <property type="component" value="Unassembled WGS sequence"/>
</dbReference>
<feature type="non-terminal residue" evidence="1">
    <location>
        <position position="60"/>
    </location>
</feature>
<evidence type="ECO:0000313" key="2">
    <source>
        <dbReference type="Proteomes" id="UP000183567"/>
    </source>
</evidence>
<sequence>MDSWPAALTVPRTTLKYALIMCWATQGLTSYFAGHSPEGRCQRQQPGLDLLPCVKLREHY</sequence>
<dbReference type="EMBL" id="LVVM01003560">
    <property type="protein sequence ID" value="OJA14605.1"/>
    <property type="molecule type" value="Genomic_DNA"/>
</dbReference>
<accession>A0A1J8Q0K3</accession>
<keyword evidence="2" id="KW-1185">Reference proteome</keyword>